<comment type="caution">
    <text evidence="1">The sequence shown here is derived from an EMBL/GenBank/DDBJ whole genome shotgun (WGS) entry which is preliminary data.</text>
</comment>
<keyword evidence="2" id="KW-1185">Reference proteome</keyword>
<reference evidence="1 2" key="1">
    <citation type="journal article" date="2022" name="bioRxiv">
        <title>The genome of the oomycete Peronosclerospora sorghi, a cosmopolitan pathogen of maize and sorghum, is inflated with dispersed pseudogenes.</title>
        <authorList>
            <person name="Fletcher K."/>
            <person name="Martin F."/>
            <person name="Isakeit T."/>
            <person name="Cavanaugh K."/>
            <person name="Magill C."/>
            <person name="Michelmore R."/>
        </authorList>
    </citation>
    <scope>NUCLEOTIDE SEQUENCE [LARGE SCALE GENOMIC DNA]</scope>
    <source>
        <strain evidence="1">P6</strain>
    </source>
</reference>
<name>A0ACC0WQH8_9STRA</name>
<proteinExistence type="predicted"/>
<dbReference type="Proteomes" id="UP001163321">
    <property type="component" value="Chromosome 1"/>
</dbReference>
<accession>A0ACC0WQH8</accession>
<sequence>MLCETACMWHALQCTKLSTPCKYHSNECFHCCEMKGCNERCSTTNHFHDDPVIEVEMVVTLGTCSSRAMRATKCARQSEFSSSCFAGCYGDFDYDLKRMVGARNKCWIQLEPGERKHLGLQSCGVRLVRLNARRVPIIVIKCMDTKGSTRLPMET</sequence>
<evidence type="ECO:0000313" key="1">
    <source>
        <dbReference type="EMBL" id="KAI9920622.1"/>
    </source>
</evidence>
<gene>
    <name evidence="1" type="ORF">PsorP6_000270</name>
</gene>
<organism evidence="1 2">
    <name type="scientific">Peronosclerospora sorghi</name>
    <dbReference type="NCBI Taxonomy" id="230839"/>
    <lineage>
        <taxon>Eukaryota</taxon>
        <taxon>Sar</taxon>
        <taxon>Stramenopiles</taxon>
        <taxon>Oomycota</taxon>
        <taxon>Peronosporomycetes</taxon>
        <taxon>Peronosporales</taxon>
        <taxon>Peronosporaceae</taxon>
        <taxon>Peronosclerospora</taxon>
    </lineage>
</organism>
<dbReference type="EMBL" id="CM047580">
    <property type="protein sequence ID" value="KAI9920622.1"/>
    <property type="molecule type" value="Genomic_DNA"/>
</dbReference>
<protein>
    <submittedName>
        <fullName evidence="1">Uncharacterized protein</fullName>
    </submittedName>
</protein>
<evidence type="ECO:0000313" key="2">
    <source>
        <dbReference type="Proteomes" id="UP001163321"/>
    </source>
</evidence>